<dbReference type="Pfam" id="PF11856">
    <property type="entry name" value="DUF3376"/>
    <property type="match status" value="1"/>
</dbReference>
<sequence length="805" mass="91236">MKEKELRLALVCYGGASLAIYMHGITKEILKLLRASAAYHAIPSNSERQTKNYGDIAPERGDDVDSEEIYFDLFKMIGEHMDLRVIVDIMAGASAGGINGVTLSRAIAHDLDLEPVTRAWLDEADVEFLMSDEVRAGTWSKAVLVPFINTFSRLKLDEVAPDPEMRRKISMFLRSRWFKPPFDGPIVSDMFFRSIDKMDGGKTPTRSLIPAGQHLHLFVTVTDFYGHQQAMRLHDPAIVSEREHRLLLKYDYVSASTGMVSEFDRDHLPGLIFAARATSSYPGAFPPATLTELDALLSSKNRSWPARTSFIKKNFAAYLQQDINPETAHFIDGGVLDNKPFSAAIGAIKQQVAFRDIDRRLIYIDPNPDEEQQPANREMPKFLITLLGSLSTLPRNQPIRDDLAFIGSYNERIRRVKLMMESARPRIDSAIAAIAEEAADEGPEAVRHARKRAHRSVASEVGLFYEGYLDLKIEATLDYVFELVCSALDIAAESRRSHQLKERFRNWADNKKITRREIQGPAPEGSSPAWLKFLDHFDLGFRDRRIRFVIRSLNELYARLESDFKDVSAADLNIVKRSLYEILDTLQPFNDGSFMDTELRGKIRESARSLFSAEEEECFGAFDNIVEWLNGQMSLGQTCVAVEDLLCSNRGAAADRTIRRALLHSYIGYAYWDVLTFSITNWRNIGEFDEIRIDRISPLDATGLRGGGKHVTLKGLAFEGFAGFFSRLIRENDYLWGRLHGAERLIDIVCSAIPKDNRNACHDKIDELKTRIFRSIIDSEKNKLSIPDEFTRLAEELSRRESGKK</sequence>
<dbReference type="Proteomes" id="UP000445696">
    <property type="component" value="Unassembled WGS sequence"/>
</dbReference>
<dbReference type="Gene3D" id="3.40.1090.10">
    <property type="entry name" value="Cytosolic phospholipase A2 catalytic domain"/>
    <property type="match status" value="1"/>
</dbReference>
<gene>
    <name evidence="4" type="ORF">GQF03_05120</name>
</gene>
<comment type="caution">
    <text evidence="4">The sequence shown here is derived from an EMBL/GenBank/DDBJ whole genome shotgun (WGS) entry which is preliminary data.</text>
</comment>
<dbReference type="InterPro" id="IPR002641">
    <property type="entry name" value="PNPLA_dom"/>
</dbReference>
<name>A0A845MCE7_9PROT</name>
<keyword evidence="1" id="KW-0443">Lipid metabolism</keyword>
<dbReference type="InterPro" id="IPR019894">
    <property type="entry name" value="Patatin-related_protein"/>
</dbReference>
<accession>A0A845MCE7</accession>
<dbReference type="RefSeq" id="WP_161338147.1">
    <property type="nucleotide sequence ID" value="NZ_JBHSDG010000001.1"/>
</dbReference>
<evidence type="ECO:0000259" key="3">
    <source>
        <dbReference type="Pfam" id="PF11856"/>
    </source>
</evidence>
<dbReference type="Pfam" id="PF01734">
    <property type="entry name" value="Patatin"/>
    <property type="match status" value="1"/>
</dbReference>
<dbReference type="AlphaFoldDB" id="A0A845MCE7"/>
<evidence type="ECO:0000256" key="1">
    <source>
        <dbReference type="ARBA" id="ARBA00023098"/>
    </source>
</evidence>
<dbReference type="EMBL" id="WTVA01000002">
    <property type="protein sequence ID" value="MZR21703.1"/>
    <property type="molecule type" value="Genomic_DNA"/>
</dbReference>
<protein>
    <submittedName>
        <fullName evidence="4">Patatin-like protein</fullName>
    </submittedName>
</protein>
<keyword evidence="5" id="KW-1185">Reference proteome</keyword>
<dbReference type="GO" id="GO:0006629">
    <property type="term" value="P:lipid metabolic process"/>
    <property type="evidence" value="ECO:0007669"/>
    <property type="project" value="UniProtKB-KW"/>
</dbReference>
<dbReference type="NCBIfam" id="TIGR03607">
    <property type="entry name" value="patatin-like protein"/>
    <property type="match status" value="1"/>
</dbReference>
<dbReference type="OrthoDB" id="8728704at2"/>
<feature type="domain" description="PNPLA" evidence="2">
    <location>
        <begin position="84"/>
        <end position="345"/>
    </location>
</feature>
<dbReference type="SUPFAM" id="SSF52151">
    <property type="entry name" value="FabD/lysophospholipase-like"/>
    <property type="match status" value="1"/>
</dbReference>
<dbReference type="InterPro" id="IPR016035">
    <property type="entry name" value="Acyl_Trfase/lysoPLipase"/>
</dbReference>
<evidence type="ECO:0000313" key="4">
    <source>
        <dbReference type="EMBL" id="MZR21703.1"/>
    </source>
</evidence>
<dbReference type="InterPro" id="IPR024282">
    <property type="entry name" value="DUF3376"/>
</dbReference>
<reference evidence="4 5" key="1">
    <citation type="journal article" date="2014" name="Int. J. Syst. Evol. Microbiol.">
        <title>Sneathiella chungangensis sp. nov., isolated from a marine sand, and emended description of the genus Sneathiella.</title>
        <authorList>
            <person name="Siamphan C."/>
            <person name="Kim H."/>
            <person name="Lee J.S."/>
            <person name="Kim W."/>
        </authorList>
    </citation>
    <scope>NUCLEOTIDE SEQUENCE [LARGE SCALE GENOMIC DNA]</scope>
    <source>
        <strain evidence="4 5">KCTC 32476</strain>
    </source>
</reference>
<evidence type="ECO:0000313" key="5">
    <source>
        <dbReference type="Proteomes" id="UP000445696"/>
    </source>
</evidence>
<evidence type="ECO:0000259" key="2">
    <source>
        <dbReference type="Pfam" id="PF01734"/>
    </source>
</evidence>
<feature type="domain" description="DUF3376" evidence="3">
    <location>
        <begin position="665"/>
        <end position="771"/>
    </location>
</feature>
<organism evidence="4 5">
    <name type="scientific">Sneathiella chungangensis</name>
    <dbReference type="NCBI Taxonomy" id="1418234"/>
    <lineage>
        <taxon>Bacteria</taxon>
        <taxon>Pseudomonadati</taxon>
        <taxon>Pseudomonadota</taxon>
        <taxon>Alphaproteobacteria</taxon>
        <taxon>Sneathiellales</taxon>
        <taxon>Sneathiellaceae</taxon>
        <taxon>Sneathiella</taxon>
    </lineage>
</organism>
<proteinExistence type="predicted"/>